<dbReference type="InterPro" id="IPR051605">
    <property type="entry name" value="CstA"/>
</dbReference>
<dbReference type="PANTHER" id="PTHR30252">
    <property type="entry name" value="INNER MEMBRANE PEPTIDE TRANSPORTER"/>
    <property type="match status" value="1"/>
</dbReference>
<keyword evidence="5 7" id="KW-1133">Transmembrane helix</keyword>
<feature type="transmembrane region" description="Helical" evidence="7">
    <location>
        <begin position="188"/>
        <end position="206"/>
    </location>
</feature>
<dbReference type="AlphaFoldDB" id="B8FH17"/>
<evidence type="ECO:0000256" key="5">
    <source>
        <dbReference type="ARBA" id="ARBA00022989"/>
    </source>
</evidence>
<reference evidence="9 10" key="1">
    <citation type="journal article" date="2012" name="Environ. Microbiol.">
        <title>The genome sequence of Desulfatibacillum alkenivorans AK-01: a blueprint for anaerobic alkane oxidation.</title>
        <authorList>
            <person name="Callaghan A.V."/>
            <person name="Morris B.E."/>
            <person name="Pereira I.A."/>
            <person name="McInerney M.J."/>
            <person name="Austin R.N."/>
            <person name="Groves J.T."/>
            <person name="Kukor J.J."/>
            <person name="Suflita J.M."/>
            <person name="Young L.Y."/>
            <person name="Zylstra G.J."/>
            <person name="Wawrik B."/>
        </authorList>
    </citation>
    <scope>NUCLEOTIDE SEQUENCE [LARGE SCALE GENOMIC DNA]</scope>
    <source>
        <strain evidence="9 10">AK-01</strain>
    </source>
</reference>
<sequence>MNAFVVMAIVLAWFYLGYRFYGTWVEKNLVKPDDSRPTPAYEFEDGIDYSPAKVSFLWGHHFSSIAGAGPIIGPILATAWFGWASAILWIAIGCVFIGAVHDYLSLMLSVRHQGRGISEVAGDTLGNVTRFSFGILIWITLVFIIAVFAVSAANALANMPELVIPTFGVCFVAVLLGLAVYKLKINAVLASVGAVFLAYFLIYVGYNYPVALDGWEHQSKVMLYLNLLMAYCLIASMLPVWVLLQPRDFISSVKLFVGLFLGLLGIVAARPDFTAPAFITGSDKPMWPIMFITLACGAVSGFHCLVGTGTTSKQLDKESHGKVVGYGGMIMEGVLAALVVVVVGAGLKWGNAPAGEAAGLYFASSLEQGWIVAFSNGFGAIVGDAGLPFLSAAVAALLGGVMVKTFVMTSLDTSTRLGRFIFMETLFSNVKFLRHTFVATMGTLAPAYYLAATGNWKNIWKLFGASNQLIAAISLLVITAWLAQRRRAIAPVIFPALFMVATTIGALGWSVFNKNGYLGSGPGHDLMLGVISLALIGLALVIACSAAFSLLKDKGADKRHEGDSGAPA</sequence>
<feature type="transmembrane region" description="Helical" evidence="7">
    <location>
        <begin position="389"/>
        <end position="411"/>
    </location>
</feature>
<evidence type="ECO:0000256" key="2">
    <source>
        <dbReference type="ARBA" id="ARBA00007755"/>
    </source>
</evidence>
<dbReference type="Proteomes" id="UP000000739">
    <property type="component" value="Chromosome"/>
</dbReference>
<evidence type="ECO:0000256" key="7">
    <source>
        <dbReference type="SAM" id="Phobius"/>
    </source>
</evidence>
<dbReference type="RefSeq" id="WP_012609545.1">
    <property type="nucleotide sequence ID" value="NC_011768.1"/>
</dbReference>
<feature type="domain" description="CstA N-terminal" evidence="8">
    <location>
        <begin position="367"/>
        <end position="506"/>
    </location>
</feature>
<organism evidence="9 10">
    <name type="scientific">Desulfatibacillum aliphaticivorans</name>
    <dbReference type="NCBI Taxonomy" id="218208"/>
    <lineage>
        <taxon>Bacteria</taxon>
        <taxon>Pseudomonadati</taxon>
        <taxon>Thermodesulfobacteriota</taxon>
        <taxon>Desulfobacteria</taxon>
        <taxon>Desulfobacterales</taxon>
        <taxon>Desulfatibacillaceae</taxon>
        <taxon>Desulfatibacillum</taxon>
    </lineage>
</organism>
<feature type="transmembrane region" description="Helical" evidence="7">
    <location>
        <begin position="131"/>
        <end position="156"/>
    </location>
</feature>
<feature type="domain" description="CstA N-terminal" evidence="8">
    <location>
        <begin position="2"/>
        <end position="344"/>
    </location>
</feature>
<evidence type="ECO:0000256" key="1">
    <source>
        <dbReference type="ARBA" id="ARBA00004651"/>
    </source>
</evidence>
<feature type="transmembrane region" description="Helical" evidence="7">
    <location>
        <begin position="323"/>
        <end position="347"/>
    </location>
</feature>
<evidence type="ECO:0000256" key="6">
    <source>
        <dbReference type="ARBA" id="ARBA00023136"/>
    </source>
</evidence>
<feature type="transmembrane region" description="Helical" evidence="7">
    <location>
        <begin position="527"/>
        <end position="551"/>
    </location>
</feature>
<gene>
    <name evidence="9" type="ordered locus">Dalk_0396</name>
</gene>
<feature type="transmembrane region" description="Helical" evidence="7">
    <location>
        <begin position="251"/>
        <end position="269"/>
    </location>
</feature>
<protein>
    <submittedName>
        <fullName evidence="9">Carbon starvation protein CstA</fullName>
    </submittedName>
</protein>
<keyword evidence="10" id="KW-1185">Reference proteome</keyword>
<dbReference type="GO" id="GO:0005886">
    <property type="term" value="C:plasma membrane"/>
    <property type="evidence" value="ECO:0007669"/>
    <property type="project" value="UniProtKB-SubCell"/>
</dbReference>
<feature type="transmembrane region" description="Helical" evidence="7">
    <location>
        <begin position="86"/>
        <end position="110"/>
    </location>
</feature>
<feature type="transmembrane region" description="Helical" evidence="7">
    <location>
        <begin position="162"/>
        <end position="181"/>
    </location>
</feature>
<comment type="similarity">
    <text evidence="2">Belongs to the peptide transporter carbon starvation (CstA) (TC 2.A.114) family.</text>
</comment>
<accession>B8FH17</accession>
<evidence type="ECO:0000313" key="10">
    <source>
        <dbReference type="Proteomes" id="UP000000739"/>
    </source>
</evidence>
<dbReference type="PANTHER" id="PTHR30252:SF0">
    <property type="entry name" value="PEPTIDE TRANSPORTER CSTA"/>
    <property type="match status" value="1"/>
</dbReference>
<keyword evidence="3" id="KW-1003">Cell membrane</keyword>
<evidence type="ECO:0000313" key="9">
    <source>
        <dbReference type="EMBL" id="ACL02105.1"/>
    </source>
</evidence>
<dbReference type="GO" id="GO:0009267">
    <property type="term" value="P:cellular response to starvation"/>
    <property type="evidence" value="ECO:0007669"/>
    <property type="project" value="InterPro"/>
</dbReference>
<dbReference type="HOGENOM" id="CLU_010531_4_1_7"/>
<evidence type="ECO:0000256" key="4">
    <source>
        <dbReference type="ARBA" id="ARBA00022692"/>
    </source>
</evidence>
<proteinExistence type="inferred from homology"/>
<feature type="transmembrane region" description="Helical" evidence="7">
    <location>
        <begin position="432"/>
        <end position="451"/>
    </location>
</feature>
<feature type="transmembrane region" description="Helical" evidence="7">
    <location>
        <begin position="221"/>
        <end position="244"/>
    </location>
</feature>
<feature type="transmembrane region" description="Helical" evidence="7">
    <location>
        <begin position="289"/>
        <end position="311"/>
    </location>
</feature>
<dbReference type="Pfam" id="PF02554">
    <property type="entry name" value="CstA"/>
    <property type="match status" value="2"/>
</dbReference>
<comment type="subcellular location">
    <subcellularLocation>
        <location evidence="1">Cell membrane</location>
        <topology evidence="1">Multi-pass membrane protein</topology>
    </subcellularLocation>
</comment>
<keyword evidence="6 7" id="KW-0472">Membrane</keyword>
<dbReference type="eggNOG" id="COG1966">
    <property type="taxonomic scope" value="Bacteria"/>
</dbReference>
<name>B8FH17_DESAL</name>
<evidence type="ECO:0000259" key="8">
    <source>
        <dbReference type="Pfam" id="PF02554"/>
    </source>
</evidence>
<feature type="transmembrane region" description="Helical" evidence="7">
    <location>
        <begin position="489"/>
        <end position="512"/>
    </location>
</feature>
<dbReference type="KEGG" id="dal:Dalk_0396"/>
<dbReference type="InterPro" id="IPR003706">
    <property type="entry name" value="CstA_N"/>
</dbReference>
<feature type="transmembrane region" description="Helical" evidence="7">
    <location>
        <begin position="463"/>
        <end position="482"/>
    </location>
</feature>
<evidence type="ECO:0000256" key="3">
    <source>
        <dbReference type="ARBA" id="ARBA00022475"/>
    </source>
</evidence>
<keyword evidence="4 7" id="KW-0812">Transmembrane</keyword>
<dbReference type="EMBL" id="CP001322">
    <property type="protein sequence ID" value="ACL02105.1"/>
    <property type="molecule type" value="Genomic_DNA"/>
</dbReference>